<dbReference type="Gene3D" id="3.90.70.10">
    <property type="entry name" value="Cysteine proteinases"/>
    <property type="match status" value="1"/>
</dbReference>
<organism evidence="3 4">
    <name type="scientific">Ruminococcus callidus ATCC 27760</name>
    <dbReference type="NCBI Taxonomy" id="411473"/>
    <lineage>
        <taxon>Bacteria</taxon>
        <taxon>Bacillati</taxon>
        <taxon>Bacillota</taxon>
        <taxon>Clostridia</taxon>
        <taxon>Eubacteriales</taxon>
        <taxon>Oscillospiraceae</taxon>
        <taxon>Ruminococcus</taxon>
    </lineage>
</organism>
<dbReference type="InterPro" id="IPR039564">
    <property type="entry name" value="Peptidase_C39-like"/>
</dbReference>
<dbReference type="PANTHER" id="PTHR37806">
    <property type="entry name" value="LMO0724 PROTEIN"/>
    <property type="match status" value="1"/>
</dbReference>
<dbReference type="PATRIC" id="fig|411473.3.peg.1474"/>
<feature type="domain" description="Peptidase C39-like" evidence="2">
    <location>
        <begin position="115"/>
        <end position="276"/>
    </location>
</feature>
<evidence type="ECO:0000259" key="2">
    <source>
        <dbReference type="Pfam" id="PF13529"/>
    </source>
</evidence>
<dbReference type="PANTHER" id="PTHR37806:SF1">
    <property type="entry name" value="PEPTIDASE C39-LIKE DOMAIN-CONTAINING PROTEIN"/>
    <property type="match status" value="1"/>
</dbReference>
<dbReference type="EMBL" id="AWVF01000228">
    <property type="protein sequence ID" value="ERJ94921.1"/>
    <property type="molecule type" value="Genomic_DNA"/>
</dbReference>
<protein>
    <recommendedName>
        <fullName evidence="2">Peptidase C39-like domain-containing protein</fullName>
    </recommendedName>
</protein>
<dbReference type="Pfam" id="PF13529">
    <property type="entry name" value="Peptidase_C39_2"/>
    <property type="match status" value="1"/>
</dbReference>
<sequence>MLPKRFYVCSRGTQGKKYYIMAKVSKKQLGRRRRTALLLLLALIAAAVYLLFFRSDSSRNVPTKETTAVLQSTAMTETTTTEEIGVLYQGTIPVQTELTVPTEPAVLTASQVELDAQPVLQNPELPTGCEVTTLTAALNYLGYPVDKLTMADQYLTRAEPYQATFGEAFIGSPHDANAWGCYAPVIVETAQKYLDEQDGGEVAQNLTGCSLKTLLWEVANGNPVITWVTINLTSRVEERYYWTTPKGEDAVFLINEHCVLLCGYDLNANTVTVCDPLEGKIQYDMDKFENRYQLVYQQAVVLRKPESLTGTETETTEMFVQ</sequence>
<comment type="caution">
    <text evidence="3">The sequence shown here is derived from an EMBL/GenBank/DDBJ whole genome shotgun (WGS) entry which is preliminary data.</text>
</comment>
<reference evidence="3 4" key="1">
    <citation type="submission" date="2013-07" db="EMBL/GenBank/DDBJ databases">
        <authorList>
            <person name="Weinstock G."/>
            <person name="Sodergren E."/>
            <person name="Wylie T."/>
            <person name="Fulton L."/>
            <person name="Fulton R."/>
            <person name="Fronick C."/>
            <person name="O'Laughlin M."/>
            <person name="Godfrey J."/>
            <person name="Miner T."/>
            <person name="Herter B."/>
            <person name="Appelbaum E."/>
            <person name="Cordes M."/>
            <person name="Lek S."/>
            <person name="Wollam A."/>
            <person name="Pepin K.H."/>
            <person name="Palsikar V.B."/>
            <person name="Mitreva M."/>
            <person name="Wilson R.K."/>
        </authorList>
    </citation>
    <scope>NUCLEOTIDE SEQUENCE [LARGE SCALE GENOMIC DNA]</scope>
    <source>
        <strain evidence="3 4">ATCC 27760</strain>
    </source>
</reference>
<dbReference type="AlphaFoldDB" id="U2K8T3"/>
<dbReference type="OrthoDB" id="1164310at2"/>
<gene>
    <name evidence="3" type="ORF">RUMCAL_01799</name>
</gene>
<keyword evidence="1" id="KW-0472">Membrane</keyword>
<feature type="transmembrane region" description="Helical" evidence="1">
    <location>
        <begin position="35"/>
        <end position="53"/>
    </location>
</feature>
<evidence type="ECO:0000313" key="3">
    <source>
        <dbReference type="EMBL" id="ERJ94921.1"/>
    </source>
</evidence>
<keyword evidence="4" id="KW-1185">Reference proteome</keyword>
<proteinExistence type="predicted"/>
<dbReference type="STRING" id="411473.RUMCAL_01799"/>
<evidence type="ECO:0000313" key="4">
    <source>
        <dbReference type="Proteomes" id="UP000016662"/>
    </source>
</evidence>
<keyword evidence="1" id="KW-0812">Transmembrane</keyword>
<keyword evidence="1" id="KW-1133">Transmembrane helix</keyword>
<name>U2K8T3_9FIRM</name>
<dbReference type="eggNOG" id="COG4990">
    <property type="taxonomic scope" value="Bacteria"/>
</dbReference>
<evidence type="ECO:0000256" key="1">
    <source>
        <dbReference type="SAM" id="Phobius"/>
    </source>
</evidence>
<dbReference type="Proteomes" id="UP000016662">
    <property type="component" value="Unassembled WGS sequence"/>
</dbReference>
<dbReference type="HOGENOM" id="CLU_067297_1_1_9"/>
<accession>U2K8T3</accession>